<name>A0A0B0ML37_GOSAR</name>
<keyword evidence="2" id="KW-1185">Reference proteome</keyword>
<protein>
    <submittedName>
        <fullName evidence="1">Uncharacterized protein</fullName>
    </submittedName>
</protein>
<evidence type="ECO:0000313" key="2">
    <source>
        <dbReference type="Proteomes" id="UP000032142"/>
    </source>
</evidence>
<dbReference type="AlphaFoldDB" id="A0A0B0ML37"/>
<accession>A0A0B0ML37</accession>
<evidence type="ECO:0000313" key="1">
    <source>
        <dbReference type="EMBL" id="KHG02793.1"/>
    </source>
</evidence>
<dbReference type="Proteomes" id="UP000032142">
    <property type="component" value="Unassembled WGS sequence"/>
</dbReference>
<reference evidence="2" key="1">
    <citation type="submission" date="2014-09" db="EMBL/GenBank/DDBJ databases">
        <authorList>
            <person name="Mudge J."/>
            <person name="Ramaraj T."/>
            <person name="Lindquist I.E."/>
            <person name="Bharti A.K."/>
            <person name="Sundararajan A."/>
            <person name="Cameron C.T."/>
            <person name="Woodward J.E."/>
            <person name="May G.D."/>
            <person name="Brubaker C."/>
            <person name="Broadhvest J."/>
            <person name="Wilkins T.A."/>
        </authorList>
    </citation>
    <scope>NUCLEOTIDE SEQUENCE</scope>
    <source>
        <strain evidence="2">cv. AKA8401</strain>
    </source>
</reference>
<comment type="caution">
    <text evidence="1">The sequence shown here is derived from an EMBL/GenBank/DDBJ whole genome shotgun (WGS) entry which is preliminary data.</text>
</comment>
<dbReference type="EMBL" id="JRRC01297710">
    <property type="protein sequence ID" value="KHG02793.1"/>
    <property type="molecule type" value="Genomic_DNA"/>
</dbReference>
<organism evidence="1 2">
    <name type="scientific">Gossypium arboreum</name>
    <name type="common">Tree cotton</name>
    <name type="synonym">Gossypium nanking</name>
    <dbReference type="NCBI Taxonomy" id="29729"/>
    <lineage>
        <taxon>Eukaryota</taxon>
        <taxon>Viridiplantae</taxon>
        <taxon>Streptophyta</taxon>
        <taxon>Embryophyta</taxon>
        <taxon>Tracheophyta</taxon>
        <taxon>Spermatophyta</taxon>
        <taxon>Magnoliopsida</taxon>
        <taxon>eudicotyledons</taxon>
        <taxon>Gunneridae</taxon>
        <taxon>Pentapetalae</taxon>
        <taxon>rosids</taxon>
        <taxon>malvids</taxon>
        <taxon>Malvales</taxon>
        <taxon>Malvaceae</taxon>
        <taxon>Malvoideae</taxon>
        <taxon>Gossypium</taxon>
    </lineage>
</organism>
<sequence length="27" mass="3300">MYITKHNSITSSLYMPYFNIYIFKVPK</sequence>
<proteinExistence type="predicted"/>
<gene>
    <name evidence="1" type="ORF">F383_25543</name>
</gene>